<evidence type="ECO:0000259" key="1">
    <source>
        <dbReference type="Pfam" id="PF10544"/>
    </source>
</evidence>
<gene>
    <name evidence="2" type="ORF">FIV34_13030</name>
</gene>
<dbReference type="AlphaFoldDB" id="A0A4Y5Z4P1"/>
<dbReference type="KEGG" id="lpy:FIV34_13030"/>
<accession>A0A4Y5Z4P1</accession>
<dbReference type="Pfam" id="PF10544">
    <property type="entry name" value="T5orf172"/>
    <property type="match status" value="1"/>
</dbReference>
<feature type="domain" description="Bacteriophage T5 Orf172 DNA-binding" evidence="1">
    <location>
        <begin position="24"/>
        <end position="112"/>
    </location>
</feature>
<dbReference type="OrthoDB" id="5995845at2"/>
<organism evidence="2 3">
    <name type="scientific">Luteibacter pinisoli</name>
    <dbReference type="NCBI Taxonomy" id="2589080"/>
    <lineage>
        <taxon>Bacteria</taxon>
        <taxon>Pseudomonadati</taxon>
        <taxon>Pseudomonadota</taxon>
        <taxon>Gammaproteobacteria</taxon>
        <taxon>Lysobacterales</taxon>
        <taxon>Rhodanobacteraceae</taxon>
        <taxon>Luteibacter</taxon>
    </lineage>
</organism>
<evidence type="ECO:0000313" key="2">
    <source>
        <dbReference type="EMBL" id="QDE40074.1"/>
    </source>
</evidence>
<evidence type="ECO:0000313" key="3">
    <source>
        <dbReference type="Proteomes" id="UP000316093"/>
    </source>
</evidence>
<proteinExistence type="predicted"/>
<sequence>MSTPSSDDEFDAPIPRFASRGKAFVYVLPCRDRDLVKVGFARDPLKRFMDLHRRFHAFFDLDRGLLVAVDTVAQARAIERTLLTRFTDARANAPLEVREVAAGKTEWYAGIDPQVTREAEALAAEGGHEVIAPLRNWLGKRLEENADRAYDWAARLYEAIAEAHAYGARPERAEAALAQTIERYEAVGIRARGFLPDDVVAWYESHYQLLQH</sequence>
<protein>
    <submittedName>
        <fullName evidence="2">GIY-YIG nuclease family protein</fullName>
    </submittedName>
</protein>
<keyword evidence="3" id="KW-1185">Reference proteome</keyword>
<name>A0A4Y5Z4P1_9GAMM</name>
<dbReference type="EMBL" id="CP041046">
    <property type="protein sequence ID" value="QDE40074.1"/>
    <property type="molecule type" value="Genomic_DNA"/>
</dbReference>
<dbReference type="InterPro" id="IPR018306">
    <property type="entry name" value="Phage_T5_Orf172_DNA-bd"/>
</dbReference>
<reference evidence="2 3" key="1">
    <citation type="submission" date="2019-06" db="EMBL/GenBank/DDBJ databases">
        <title>A complete genome sequence for Luteibacter pinisoli MAH-14.</title>
        <authorList>
            <person name="Baltrus D.A."/>
        </authorList>
    </citation>
    <scope>NUCLEOTIDE SEQUENCE [LARGE SCALE GENOMIC DNA]</scope>
    <source>
        <strain evidence="2 3">MAH-14</strain>
    </source>
</reference>
<dbReference type="RefSeq" id="WP_139983437.1">
    <property type="nucleotide sequence ID" value="NZ_CP041046.1"/>
</dbReference>
<dbReference type="Proteomes" id="UP000316093">
    <property type="component" value="Chromosome"/>
</dbReference>